<dbReference type="Pfam" id="PF13302">
    <property type="entry name" value="Acetyltransf_3"/>
    <property type="match status" value="1"/>
</dbReference>
<dbReference type="SUPFAM" id="SSF55729">
    <property type="entry name" value="Acyl-CoA N-acyltransferases (Nat)"/>
    <property type="match status" value="1"/>
</dbReference>
<name>A0AAV2P3Q9_9HYME</name>
<organism evidence="5 6">
    <name type="scientific">Lasius platythorax</name>
    <dbReference type="NCBI Taxonomy" id="488582"/>
    <lineage>
        <taxon>Eukaryota</taxon>
        <taxon>Metazoa</taxon>
        <taxon>Ecdysozoa</taxon>
        <taxon>Arthropoda</taxon>
        <taxon>Hexapoda</taxon>
        <taxon>Insecta</taxon>
        <taxon>Pterygota</taxon>
        <taxon>Neoptera</taxon>
        <taxon>Endopterygota</taxon>
        <taxon>Hymenoptera</taxon>
        <taxon>Apocrita</taxon>
        <taxon>Aculeata</taxon>
        <taxon>Formicoidea</taxon>
        <taxon>Formicidae</taxon>
        <taxon>Formicinae</taxon>
        <taxon>Lasius</taxon>
        <taxon>Lasius</taxon>
    </lineage>
</organism>
<sequence>MRKNMDTRINGTNVILVPYQEKHVTKYHEWMKNPTLQYLTGSEPLTLEEELEMQKRWLEDEDKCTFIILDKCVFLSTGSETDAMIGDTNLFFNDSQQPNIAEIEIMIADEASRGKKRGWESVLLMMRYGFEALNINKFRAKIKSDNVMSINMFEKLGFQEVERSEIFREITLEREASSDWMSWLHSELQSVTPNSH</sequence>
<reference evidence="5" key="1">
    <citation type="submission" date="2024-04" db="EMBL/GenBank/DDBJ databases">
        <authorList>
            <consortium name="Molecular Ecology Group"/>
        </authorList>
    </citation>
    <scope>NUCLEOTIDE SEQUENCE</scope>
</reference>
<comment type="similarity">
    <text evidence="1">Belongs to the acetyltransferase family. GNAT subfamily.</text>
</comment>
<keyword evidence="6" id="KW-1185">Reference proteome</keyword>
<evidence type="ECO:0000259" key="4">
    <source>
        <dbReference type="Pfam" id="PF13302"/>
    </source>
</evidence>
<dbReference type="GO" id="GO:0008080">
    <property type="term" value="F:N-acetyltransferase activity"/>
    <property type="evidence" value="ECO:0007669"/>
    <property type="project" value="InterPro"/>
</dbReference>
<accession>A0AAV2P3Q9</accession>
<dbReference type="PANTHER" id="PTHR13256:SF16">
    <property type="entry name" value="ALPHA_BETA-TUBULIN-N-ACETYLTRANSFERASE 9"/>
    <property type="match status" value="1"/>
</dbReference>
<dbReference type="AlphaFoldDB" id="A0AAV2P3Q9"/>
<dbReference type="Proteomes" id="UP001497644">
    <property type="component" value="Chromosome 7"/>
</dbReference>
<dbReference type="Gene3D" id="3.40.630.30">
    <property type="match status" value="1"/>
</dbReference>
<evidence type="ECO:0000256" key="1">
    <source>
        <dbReference type="ARBA" id="ARBA00009342"/>
    </source>
</evidence>
<dbReference type="InterPro" id="IPR000182">
    <property type="entry name" value="GNAT_dom"/>
</dbReference>
<proteinExistence type="inferred from homology"/>
<evidence type="ECO:0000313" key="6">
    <source>
        <dbReference type="Proteomes" id="UP001497644"/>
    </source>
</evidence>
<protein>
    <recommendedName>
        <fullName evidence="4">N-acetyltransferase domain-containing protein</fullName>
    </recommendedName>
</protein>
<evidence type="ECO:0000313" key="5">
    <source>
        <dbReference type="EMBL" id="CAL1686583.1"/>
    </source>
</evidence>
<keyword evidence="2" id="KW-0808">Transferase</keyword>
<dbReference type="PANTHER" id="PTHR13256">
    <property type="entry name" value="N-ACETYLTRANSFERASE 9"/>
    <property type="match status" value="1"/>
</dbReference>
<feature type="domain" description="N-acetyltransferase" evidence="4">
    <location>
        <begin position="14"/>
        <end position="159"/>
    </location>
</feature>
<keyword evidence="3" id="KW-0012">Acyltransferase</keyword>
<evidence type="ECO:0000256" key="2">
    <source>
        <dbReference type="ARBA" id="ARBA00022679"/>
    </source>
</evidence>
<dbReference type="InterPro" id="IPR016181">
    <property type="entry name" value="Acyl_CoA_acyltransferase"/>
</dbReference>
<gene>
    <name evidence="5" type="ORF">LPLAT_LOCUS11942</name>
</gene>
<evidence type="ECO:0000256" key="3">
    <source>
        <dbReference type="ARBA" id="ARBA00023315"/>
    </source>
</evidence>
<dbReference type="InterPro" id="IPR039135">
    <property type="entry name" value="NAT9-like"/>
</dbReference>
<dbReference type="EMBL" id="OZ034830">
    <property type="protein sequence ID" value="CAL1686583.1"/>
    <property type="molecule type" value="Genomic_DNA"/>
</dbReference>